<comment type="caution">
    <text evidence="2">The sequence shown here is derived from an EMBL/GenBank/DDBJ whole genome shotgun (WGS) entry which is preliminary data.</text>
</comment>
<keyword evidence="1" id="KW-0175">Coiled coil</keyword>
<dbReference type="EMBL" id="MUAI01000002">
    <property type="protein sequence ID" value="OOR07793.1"/>
    <property type="molecule type" value="Genomic_DNA"/>
</dbReference>
<gene>
    <name evidence="2" type="ORF">BW900_04585</name>
</gene>
<feature type="coiled-coil region" evidence="1">
    <location>
        <begin position="167"/>
        <end position="208"/>
    </location>
</feature>
<organism evidence="2 3">
    <name type="scientific">Bacillus mycoides</name>
    <dbReference type="NCBI Taxonomy" id="1405"/>
    <lineage>
        <taxon>Bacteria</taxon>
        <taxon>Bacillati</taxon>
        <taxon>Bacillota</taxon>
        <taxon>Bacilli</taxon>
        <taxon>Bacillales</taxon>
        <taxon>Bacillaceae</taxon>
        <taxon>Bacillus</taxon>
        <taxon>Bacillus cereus group</taxon>
    </lineage>
</organism>
<evidence type="ECO:0000313" key="3">
    <source>
        <dbReference type="Proteomes" id="UP000190696"/>
    </source>
</evidence>
<dbReference type="Proteomes" id="UP000190696">
    <property type="component" value="Unassembled WGS sequence"/>
</dbReference>
<accession>A0A1S9TCR4</accession>
<dbReference type="RefSeq" id="WP_078175548.1">
    <property type="nucleotide sequence ID" value="NZ_MUAI01000002.1"/>
</dbReference>
<evidence type="ECO:0000256" key="1">
    <source>
        <dbReference type="SAM" id="Coils"/>
    </source>
</evidence>
<proteinExistence type="predicted"/>
<sequence>MFKQFKESGQLIDNFSVSNSDGDLIKDAELFSVGVHRGKPYTVSDLHALANSFNAEENVPLQLDHSTSVRDTAGFLQSVSVVGNKLMGKIRVVDEAIKKKVANKTAKKISISFYADNQGKPTKIREVSLVAFPQVRTAQMFSEQPQLNDRQQELYEKAKEFQLQMRFRKLQAQVEKNKLKLEQAKQELVQEKAQAQAFREAREEAEYQTYMAKLRGEYTHNFTAEEEAQYKVYLDSFK</sequence>
<protein>
    <submittedName>
        <fullName evidence="2">Uncharacterized protein</fullName>
    </submittedName>
</protein>
<evidence type="ECO:0000313" key="2">
    <source>
        <dbReference type="EMBL" id="OOR07793.1"/>
    </source>
</evidence>
<name>A0A1S9TCR4_BACMY</name>
<dbReference type="AlphaFoldDB" id="A0A1S9TCR4"/>
<reference evidence="2 3" key="1">
    <citation type="submission" date="2017-01" db="EMBL/GenBank/DDBJ databases">
        <title>Bacillus cereus isolates.</title>
        <authorList>
            <person name="Beno S.M."/>
        </authorList>
    </citation>
    <scope>NUCLEOTIDE SEQUENCE [LARGE SCALE GENOMIC DNA]</scope>
    <source>
        <strain evidence="2 3">FSL W7-1108</strain>
    </source>
</reference>